<organism evidence="8 9">
    <name type="scientific">Pleurodeles waltl</name>
    <name type="common">Iberian ribbed newt</name>
    <dbReference type="NCBI Taxonomy" id="8319"/>
    <lineage>
        <taxon>Eukaryota</taxon>
        <taxon>Metazoa</taxon>
        <taxon>Chordata</taxon>
        <taxon>Craniata</taxon>
        <taxon>Vertebrata</taxon>
        <taxon>Euteleostomi</taxon>
        <taxon>Amphibia</taxon>
        <taxon>Batrachia</taxon>
        <taxon>Caudata</taxon>
        <taxon>Salamandroidea</taxon>
        <taxon>Salamandridae</taxon>
        <taxon>Pleurodelinae</taxon>
        <taxon>Pleurodeles</taxon>
    </lineage>
</organism>
<dbReference type="SMART" id="SM00233">
    <property type="entry name" value="PH"/>
    <property type="match status" value="1"/>
</dbReference>
<dbReference type="InterPro" id="IPR036860">
    <property type="entry name" value="SH2_dom_sf"/>
</dbReference>
<dbReference type="Pfam" id="PF00169">
    <property type="entry name" value="PH"/>
    <property type="match status" value="1"/>
</dbReference>
<dbReference type="GO" id="GO:0005068">
    <property type="term" value="F:transmembrane receptor protein tyrosine kinase adaptor activity"/>
    <property type="evidence" value="ECO:0007669"/>
    <property type="project" value="TreeGrafter"/>
</dbReference>
<sequence length="513" mass="58288">MDQWRVFPFSRVQDYRETGRKAPEDSTGTVAAKAEVELTVHADHSELIPTDIGGRRSPKRCRSDELPTAPSQVPGRQQSRFSCLRQSFRNFFRRKSSDSSPVENNEPEVDEPTSWQGLAKRVLPWTLLRDHACEVRKEGYLKYGMVDEASMDNGTTLQRCRLALRNIGTSDNEEYILELFDPPKCSRPKLHTKCSSVLEIRKCTCLEMPDNPNTFLLKVNKSTEITEVIFEADDDQQLDSWTSEIKECISRGSDDSDVELLPAPHADRGSPNPEDGVFDSINQDSAQLASLEQSCQRTDQFLATSPWFHGPISRFRAAQLVQSQGFEGHGVFLVRQSETRRGEYVLTFNFQSRAKHLRLSLTECGFCRVQHLWFQSIEDMIHHFHQHPIPLECGTSCDVRLTSYVVAVAPLQGPSTSSNTLQPLSIHRWSSDHSALHGQSHSHPRANHMDDVHHSPPTEQIFHFLPSREELARSLRSREGTGVHVNRQWDSDNDVESPARGHIRAIDNQYTPL</sequence>
<comment type="similarity">
    <text evidence="1">Belongs to the SH2B adapter family.</text>
</comment>
<evidence type="ECO:0000259" key="6">
    <source>
        <dbReference type="PROSITE" id="PS50001"/>
    </source>
</evidence>
<dbReference type="InterPro" id="IPR030523">
    <property type="entry name" value="SH2B"/>
</dbReference>
<dbReference type="GO" id="GO:0035556">
    <property type="term" value="P:intracellular signal transduction"/>
    <property type="evidence" value="ECO:0007669"/>
    <property type="project" value="TreeGrafter"/>
</dbReference>
<dbReference type="CDD" id="cd01231">
    <property type="entry name" value="PH_SH2B_family"/>
    <property type="match status" value="1"/>
</dbReference>
<feature type="compositionally biased region" description="Polar residues" evidence="5">
    <location>
        <begin position="69"/>
        <end position="79"/>
    </location>
</feature>
<evidence type="ECO:0000313" key="8">
    <source>
        <dbReference type="EMBL" id="KAJ1093060.1"/>
    </source>
</evidence>
<keyword evidence="2" id="KW-0597">Phosphoprotein</keyword>
<dbReference type="InterPro" id="IPR000980">
    <property type="entry name" value="SH2"/>
</dbReference>
<dbReference type="GO" id="GO:0005886">
    <property type="term" value="C:plasma membrane"/>
    <property type="evidence" value="ECO:0007669"/>
    <property type="project" value="TreeGrafter"/>
</dbReference>
<dbReference type="Gene3D" id="2.30.29.30">
    <property type="entry name" value="Pleckstrin-homology domain (PH domain)/Phosphotyrosine-binding domain (PTB)"/>
    <property type="match status" value="1"/>
</dbReference>
<dbReference type="EMBL" id="JANPWB010000015">
    <property type="protein sequence ID" value="KAJ1093060.1"/>
    <property type="molecule type" value="Genomic_DNA"/>
</dbReference>
<keyword evidence="3 4" id="KW-0727">SH2 domain</keyword>
<dbReference type="PROSITE" id="PS50003">
    <property type="entry name" value="PH_DOMAIN"/>
    <property type="match status" value="1"/>
</dbReference>
<evidence type="ECO:0000256" key="1">
    <source>
        <dbReference type="ARBA" id="ARBA00010220"/>
    </source>
</evidence>
<dbReference type="PROSITE" id="PS50001">
    <property type="entry name" value="SH2"/>
    <property type="match status" value="1"/>
</dbReference>
<reference evidence="8" key="1">
    <citation type="journal article" date="2022" name="bioRxiv">
        <title>Sequencing and chromosome-scale assembly of the giantPleurodeles waltlgenome.</title>
        <authorList>
            <person name="Brown T."/>
            <person name="Elewa A."/>
            <person name="Iarovenko S."/>
            <person name="Subramanian E."/>
            <person name="Araus A.J."/>
            <person name="Petzold A."/>
            <person name="Susuki M."/>
            <person name="Suzuki K.-i.T."/>
            <person name="Hayashi T."/>
            <person name="Toyoda A."/>
            <person name="Oliveira C."/>
            <person name="Osipova E."/>
            <person name="Leigh N.D."/>
            <person name="Simon A."/>
            <person name="Yun M.H."/>
        </authorList>
    </citation>
    <scope>NUCLEOTIDE SEQUENCE</scope>
    <source>
        <strain evidence="8">20211129_DDA</strain>
        <tissue evidence="8">Liver</tissue>
    </source>
</reference>
<dbReference type="Proteomes" id="UP001066276">
    <property type="component" value="Chromosome 11"/>
</dbReference>
<dbReference type="PANTHER" id="PTHR10872:SF1">
    <property type="entry name" value="SH2B ADAPTER PROTEIN 3"/>
    <property type="match status" value="1"/>
</dbReference>
<dbReference type="PANTHER" id="PTHR10872">
    <property type="entry name" value="SH2B ADAPTER PROTEIN"/>
    <property type="match status" value="1"/>
</dbReference>
<keyword evidence="9" id="KW-1185">Reference proteome</keyword>
<evidence type="ECO:0000256" key="3">
    <source>
        <dbReference type="ARBA" id="ARBA00022999"/>
    </source>
</evidence>
<dbReference type="InterPro" id="IPR011993">
    <property type="entry name" value="PH-like_dom_sf"/>
</dbReference>
<evidence type="ECO:0000256" key="4">
    <source>
        <dbReference type="PROSITE-ProRule" id="PRU00191"/>
    </source>
</evidence>
<feature type="region of interest" description="Disordered" evidence="5">
    <location>
        <begin position="477"/>
        <end position="513"/>
    </location>
</feature>
<dbReference type="Gene3D" id="3.30.505.10">
    <property type="entry name" value="SH2 domain"/>
    <property type="match status" value="1"/>
</dbReference>
<feature type="region of interest" description="Disordered" evidence="5">
    <location>
        <begin position="250"/>
        <end position="279"/>
    </location>
</feature>
<protein>
    <recommendedName>
        <fullName evidence="10">SH2B adapter protein 3</fullName>
    </recommendedName>
</protein>
<dbReference type="Pfam" id="PF00017">
    <property type="entry name" value="SH2"/>
    <property type="match status" value="1"/>
</dbReference>
<evidence type="ECO:0008006" key="10">
    <source>
        <dbReference type="Google" id="ProtNLM"/>
    </source>
</evidence>
<evidence type="ECO:0000259" key="7">
    <source>
        <dbReference type="PROSITE" id="PS50003"/>
    </source>
</evidence>
<dbReference type="SUPFAM" id="SSF55550">
    <property type="entry name" value="SH2 domain"/>
    <property type="match status" value="1"/>
</dbReference>
<name>A0AAV7LNA3_PLEWA</name>
<dbReference type="PRINTS" id="PR00401">
    <property type="entry name" value="SH2DOMAIN"/>
</dbReference>
<dbReference type="SMART" id="SM00252">
    <property type="entry name" value="SH2"/>
    <property type="match status" value="1"/>
</dbReference>
<feature type="domain" description="SH2" evidence="6">
    <location>
        <begin position="307"/>
        <end position="405"/>
    </location>
</feature>
<dbReference type="SUPFAM" id="SSF50729">
    <property type="entry name" value="PH domain-like"/>
    <property type="match status" value="1"/>
</dbReference>
<dbReference type="FunFam" id="3.30.505.10:FF:000008">
    <property type="entry name" value="SH2B adapter protein 1 isoform 2"/>
    <property type="match status" value="1"/>
</dbReference>
<feature type="domain" description="PH" evidence="7">
    <location>
        <begin position="134"/>
        <end position="250"/>
    </location>
</feature>
<dbReference type="InterPro" id="IPR001849">
    <property type="entry name" value="PH_domain"/>
</dbReference>
<dbReference type="AlphaFoldDB" id="A0AAV7LNA3"/>
<feature type="region of interest" description="Disordered" evidence="5">
    <location>
        <begin position="48"/>
        <end position="79"/>
    </location>
</feature>
<evidence type="ECO:0000313" key="9">
    <source>
        <dbReference type="Proteomes" id="UP001066276"/>
    </source>
</evidence>
<proteinExistence type="inferred from homology"/>
<accession>A0AAV7LNA3</accession>
<evidence type="ECO:0000256" key="2">
    <source>
        <dbReference type="ARBA" id="ARBA00022553"/>
    </source>
</evidence>
<comment type="caution">
    <text evidence="8">The sequence shown here is derived from an EMBL/GenBank/DDBJ whole genome shotgun (WGS) entry which is preliminary data.</text>
</comment>
<gene>
    <name evidence="8" type="ORF">NDU88_006169</name>
</gene>
<feature type="region of interest" description="Disordered" evidence="5">
    <location>
        <begin position="94"/>
        <end position="114"/>
    </location>
</feature>
<evidence type="ECO:0000256" key="5">
    <source>
        <dbReference type="SAM" id="MobiDB-lite"/>
    </source>
</evidence>